<evidence type="ECO:0000313" key="4">
    <source>
        <dbReference type="Proteomes" id="UP001516023"/>
    </source>
</evidence>
<sequence length="333" mass="37209">MVDYSKWDRMDFSDSDNDKDAESHHAPRVTSLSSPGRVTIGTDGSVEIGQSALPPNNSRVTADVSSVSKSEKAHDLHLSTEENAKKKQRLLQWQTNLTHNGGQHHTTIQTEENTEITLPIYWSQDRYAITFRLGFPPLLFPSKSIRVRVTGALNYKDRFSAVGSGAMSGYKAGDGQDDSAFGAIEIVSLATDKSETLLLSGKLPRPVYLNQGEDEIGFDIEDNIAADIESNNTKFVTIVLPKAVPMEGMIIWWERPLLGFPTIDVSLINDRNNSMERVMSVEEYNASMDRKQSAKTKGESSKKEAFAKAWRDAHEKFREKVKTREPQDINVDD</sequence>
<gene>
    <name evidence="3" type="ORF">HJC23_012957</name>
</gene>
<feature type="compositionally biased region" description="Basic and acidic residues" evidence="1">
    <location>
        <begin position="69"/>
        <end position="85"/>
    </location>
</feature>
<dbReference type="Proteomes" id="UP001516023">
    <property type="component" value="Unassembled WGS sequence"/>
</dbReference>
<feature type="region of interest" description="Disordered" evidence="1">
    <location>
        <begin position="286"/>
        <end position="305"/>
    </location>
</feature>
<feature type="domain" description="CS" evidence="2">
    <location>
        <begin position="115"/>
        <end position="257"/>
    </location>
</feature>
<evidence type="ECO:0000259" key="2">
    <source>
        <dbReference type="PROSITE" id="PS51203"/>
    </source>
</evidence>
<accession>A0ABD3Q2N5</accession>
<feature type="compositionally biased region" description="Basic and acidic residues" evidence="1">
    <location>
        <begin position="1"/>
        <end position="25"/>
    </location>
</feature>
<feature type="region of interest" description="Disordered" evidence="1">
    <location>
        <begin position="1"/>
        <end position="85"/>
    </location>
</feature>
<keyword evidence="4" id="KW-1185">Reference proteome</keyword>
<proteinExistence type="predicted"/>
<feature type="compositionally biased region" description="Polar residues" evidence="1">
    <location>
        <begin position="53"/>
        <end position="68"/>
    </location>
</feature>
<dbReference type="EMBL" id="JABMIG020000081">
    <property type="protein sequence ID" value="KAL3794420.1"/>
    <property type="molecule type" value="Genomic_DNA"/>
</dbReference>
<comment type="caution">
    <text evidence="3">The sequence shown here is derived from an EMBL/GenBank/DDBJ whole genome shotgun (WGS) entry which is preliminary data.</text>
</comment>
<dbReference type="AlphaFoldDB" id="A0ABD3Q2N5"/>
<name>A0ABD3Q2N5_9STRA</name>
<dbReference type="Gene3D" id="2.60.40.790">
    <property type="match status" value="1"/>
</dbReference>
<dbReference type="InterPro" id="IPR007052">
    <property type="entry name" value="CS_dom"/>
</dbReference>
<feature type="compositionally biased region" description="Basic and acidic residues" evidence="1">
    <location>
        <begin position="288"/>
        <end position="305"/>
    </location>
</feature>
<dbReference type="PROSITE" id="PS51203">
    <property type="entry name" value="CS"/>
    <property type="match status" value="1"/>
</dbReference>
<dbReference type="InterPro" id="IPR008978">
    <property type="entry name" value="HSP20-like_chaperone"/>
</dbReference>
<reference evidence="3 4" key="1">
    <citation type="journal article" date="2020" name="G3 (Bethesda)">
        <title>Improved Reference Genome for Cyclotella cryptica CCMP332, a Model for Cell Wall Morphogenesis, Salinity Adaptation, and Lipid Production in Diatoms (Bacillariophyta).</title>
        <authorList>
            <person name="Roberts W.R."/>
            <person name="Downey K.M."/>
            <person name="Ruck E.C."/>
            <person name="Traller J.C."/>
            <person name="Alverson A.J."/>
        </authorList>
    </citation>
    <scope>NUCLEOTIDE SEQUENCE [LARGE SCALE GENOMIC DNA]</scope>
    <source>
        <strain evidence="3 4">CCMP332</strain>
    </source>
</reference>
<organism evidence="3 4">
    <name type="scientific">Cyclotella cryptica</name>
    <dbReference type="NCBI Taxonomy" id="29204"/>
    <lineage>
        <taxon>Eukaryota</taxon>
        <taxon>Sar</taxon>
        <taxon>Stramenopiles</taxon>
        <taxon>Ochrophyta</taxon>
        <taxon>Bacillariophyta</taxon>
        <taxon>Coscinodiscophyceae</taxon>
        <taxon>Thalassiosirophycidae</taxon>
        <taxon>Stephanodiscales</taxon>
        <taxon>Stephanodiscaceae</taxon>
        <taxon>Cyclotella</taxon>
    </lineage>
</organism>
<evidence type="ECO:0000313" key="3">
    <source>
        <dbReference type="EMBL" id="KAL3794420.1"/>
    </source>
</evidence>
<evidence type="ECO:0000256" key="1">
    <source>
        <dbReference type="SAM" id="MobiDB-lite"/>
    </source>
</evidence>
<protein>
    <recommendedName>
        <fullName evidence="2">CS domain-containing protein</fullName>
    </recommendedName>
</protein>